<dbReference type="Gene3D" id="1.10.101.10">
    <property type="entry name" value="PGBD-like superfamily/PGBD"/>
    <property type="match status" value="2"/>
</dbReference>
<dbReference type="STRING" id="1403537.Q428_12260"/>
<keyword evidence="4" id="KW-1185">Reference proteome</keyword>
<sequence>MVYGNSLVNTYYSASNGGYTESSENAWGGRVDYLKSFKDDIDNDSWPYGDRKLTKSEIDMILKSKGYLSLNQSLTDIKISGTFTSGRVKEITIKYIDVDNVEKEKKFSVNDNVRSFFAVTSKNQDIKTKYPEFFNLFNNSVLFSANFPLLAGKQVNTELKDVYTGFPSALFTFTYDDKTSTYTFSGKGYGHGIGMSQKGAKYRAERGASFEDILKFYYVGTSLKQLNTYVKTFSLTNSYALVGDSIGTNISIVGDSNRLLYKYIVEKSGEKVFTGEYTNSSAFSFSPTSTGEYSINLYVKDIASNREYDDLKTSKLSVYIPPKINKVTVNQESQYAGKAVVINTGVSGGSSKGIDYKYEVILNDKVLYTTGYISNSQFTYTPAFEGDYTVNVYIKDRANNKDFDDFNSASFSAKIFVDTSRGGTSGSYINKKLVLKRTLKKGLTGEDVKYLQQALLDLGYNIGTSKPTGLFGNGTHNAVVSFQKKNKLPSYGIVASATVDAINKSLSAKYKAPQSPSRGQLLAALRLTYKRTLISGSKGEDVKKLQNALKFLKYSVDVTGVYDKKTYNAVMTFQKKYKIMATGKLDLTTVNKINSLLK</sequence>
<feature type="domain" description="Two component regulator three Y" evidence="2">
    <location>
        <begin position="351"/>
        <end position="411"/>
    </location>
</feature>
<dbReference type="Proteomes" id="UP000019681">
    <property type="component" value="Unassembled WGS sequence"/>
</dbReference>
<dbReference type="Pfam" id="PF07495">
    <property type="entry name" value="Y_Y_Y"/>
    <property type="match status" value="2"/>
</dbReference>
<evidence type="ECO:0008006" key="5">
    <source>
        <dbReference type="Google" id="ProtNLM"/>
    </source>
</evidence>
<dbReference type="AlphaFoldDB" id="A0A017RUS9"/>
<dbReference type="GO" id="GO:0030435">
    <property type="term" value="P:sporulation resulting in formation of a cellular spore"/>
    <property type="evidence" value="ECO:0007669"/>
    <property type="project" value="InterPro"/>
</dbReference>
<dbReference type="EMBL" id="AZQP01000044">
    <property type="protein sequence ID" value="EYE87640.1"/>
    <property type="molecule type" value="Genomic_DNA"/>
</dbReference>
<gene>
    <name evidence="3" type="ORF">Q428_12260</name>
</gene>
<evidence type="ECO:0000259" key="1">
    <source>
        <dbReference type="Pfam" id="PF01471"/>
    </source>
</evidence>
<feature type="domain" description="Peptidoglycan binding-like" evidence="1">
    <location>
        <begin position="539"/>
        <end position="592"/>
    </location>
</feature>
<proteinExistence type="predicted"/>
<dbReference type="NCBIfam" id="TIGR02669">
    <property type="entry name" value="SpoIID_LytB"/>
    <property type="match status" value="1"/>
</dbReference>
<accession>A0A017RUS9</accession>
<evidence type="ECO:0000259" key="2">
    <source>
        <dbReference type="Pfam" id="PF07495"/>
    </source>
</evidence>
<dbReference type="InterPro" id="IPR036365">
    <property type="entry name" value="PGBD-like_sf"/>
</dbReference>
<dbReference type="Pfam" id="PF01471">
    <property type="entry name" value="PG_binding_1"/>
    <property type="match status" value="2"/>
</dbReference>
<organism evidence="3 4">
    <name type="scientific">Fervidicella metallireducens AeB</name>
    <dbReference type="NCBI Taxonomy" id="1403537"/>
    <lineage>
        <taxon>Bacteria</taxon>
        <taxon>Bacillati</taxon>
        <taxon>Bacillota</taxon>
        <taxon>Clostridia</taxon>
        <taxon>Eubacteriales</taxon>
        <taxon>Clostridiaceae</taxon>
        <taxon>Fervidicella</taxon>
    </lineage>
</organism>
<comment type="caution">
    <text evidence="3">The sequence shown here is derived from an EMBL/GenBank/DDBJ whole genome shotgun (WGS) entry which is preliminary data.</text>
</comment>
<reference evidence="3 4" key="1">
    <citation type="journal article" date="2014" name="Genome Announc.">
        <title>Draft Genome Sequence of Fervidicella metallireducens Strain AeBT, an Iron-Reducing Thermoanaerobe from the Great Artesian Basin.</title>
        <authorList>
            <person name="Patel B.K."/>
        </authorList>
    </citation>
    <scope>NUCLEOTIDE SEQUENCE [LARGE SCALE GENOMIC DNA]</scope>
    <source>
        <strain evidence="3 4">AeB</strain>
    </source>
</reference>
<dbReference type="InterPro" id="IPR013486">
    <property type="entry name" value="SpoIID/LytB"/>
</dbReference>
<dbReference type="InterPro" id="IPR036366">
    <property type="entry name" value="PGBDSf"/>
</dbReference>
<dbReference type="InterPro" id="IPR002477">
    <property type="entry name" value="Peptidoglycan-bd-like"/>
</dbReference>
<feature type="domain" description="Two component regulator three Y" evidence="2">
    <location>
        <begin position="254"/>
        <end position="318"/>
    </location>
</feature>
<dbReference type="InterPro" id="IPR011123">
    <property type="entry name" value="Y_Y_Y"/>
</dbReference>
<dbReference type="OrthoDB" id="9794671at2"/>
<evidence type="ECO:0000313" key="3">
    <source>
        <dbReference type="EMBL" id="EYE87640.1"/>
    </source>
</evidence>
<name>A0A017RUS9_9CLOT</name>
<evidence type="ECO:0000313" key="4">
    <source>
        <dbReference type="Proteomes" id="UP000019681"/>
    </source>
</evidence>
<feature type="domain" description="Peptidoglycan binding-like" evidence="1">
    <location>
        <begin position="444"/>
        <end position="502"/>
    </location>
</feature>
<protein>
    <recommendedName>
        <fullName evidence="5">SpoIID/LytB domain protein</fullName>
    </recommendedName>
</protein>
<dbReference type="SUPFAM" id="SSF47090">
    <property type="entry name" value="PGBD-like"/>
    <property type="match status" value="2"/>
</dbReference>